<feature type="domain" description="Fibronectin type-III" evidence="9">
    <location>
        <begin position="1456"/>
        <end position="1552"/>
    </location>
</feature>
<feature type="domain" description="Fibronectin type-III" evidence="9">
    <location>
        <begin position="1557"/>
        <end position="1651"/>
    </location>
</feature>
<evidence type="ECO:0000256" key="6">
    <source>
        <dbReference type="ARBA" id="ARBA00023319"/>
    </source>
</evidence>
<dbReference type="InterPro" id="IPR036179">
    <property type="entry name" value="Ig-like_dom_sf"/>
</dbReference>
<organism evidence="10 11">
    <name type="scientific">Xenoophorus captivus</name>
    <dbReference type="NCBI Taxonomy" id="1517983"/>
    <lineage>
        <taxon>Eukaryota</taxon>
        <taxon>Metazoa</taxon>
        <taxon>Chordata</taxon>
        <taxon>Craniata</taxon>
        <taxon>Vertebrata</taxon>
        <taxon>Euteleostomi</taxon>
        <taxon>Actinopterygii</taxon>
        <taxon>Neopterygii</taxon>
        <taxon>Teleostei</taxon>
        <taxon>Neoteleostei</taxon>
        <taxon>Acanthomorphata</taxon>
        <taxon>Ovalentaria</taxon>
        <taxon>Atherinomorphae</taxon>
        <taxon>Cyprinodontiformes</taxon>
        <taxon>Goodeidae</taxon>
        <taxon>Xenoophorus</taxon>
    </lineage>
</organism>
<evidence type="ECO:0000313" key="11">
    <source>
        <dbReference type="Proteomes" id="UP001434883"/>
    </source>
</evidence>
<dbReference type="InterPro" id="IPR013783">
    <property type="entry name" value="Ig-like_fold"/>
</dbReference>
<evidence type="ECO:0000259" key="9">
    <source>
        <dbReference type="PROSITE" id="PS50853"/>
    </source>
</evidence>
<dbReference type="EMBL" id="JAHRIN010025212">
    <property type="protein sequence ID" value="MEQ2199243.1"/>
    <property type="molecule type" value="Genomic_DNA"/>
</dbReference>
<feature type="domain" description="Ig-like" evidence="8">
    <location>
        <begin position="595"/>
        <end position="678"/>
    </location>
</feature>
<feature type="domain" description="Ig-like" evidence="8">
    <location>
        <begin position="414"/>
        <end position="499"/>
    </location>
</feature>
<dbReference type="InterPro" id="IPR003598">
    <property type="entry name" value="Ig_sub2"/>
</dbReference>
<dbReference type="SMART" id="SM00409">
    <property type="entry name" value="IG"/>
    <property type="match status" value="14"/>
</dbReference>
<sequence>MVISLHCLSAKQTPSPGEGRGRGMKPGGRGPTPPEEPFAGFKLKAVPLKFIKKLQDIVLQEAESIGSSAVFECEVSPSTAITSWMKDGGNLRESPKHKFTSDGKDRKLNIIDVQLSDTGEYTCVAKNAGKEISCTAKLIVEELPVKWIKELEPETSAILGQPIYMTCELSKERDVIWKKNGEVLEKKEGKIQINIIGLQHSVTIQGSTQEDAGTYSCEVSGQEDVKTSTNVKVLGRVISLVRPLKNVTVTAGETATFQCELSYEDIAVEWFLGGTKLEPSDRVVLKDDGKVYSVTVRDVQLSEAGQVKLTAKDFENEATLFVKEPPVEFTKPLEDQTVEEESTATLECEVSRENAEVQWFRDDQEIRKTKKYEILVDGCKRTLLIHECTLDDSKTYTCDAKDFKTSCFLSVEAARVEFSKPLRDVEVREKETARFECEVSREDAKITWFKDGNEIRKGKKYEIIAQGRQHILIIHKAAFDDEAEYECNAKTSKSSGMLTVVEEEARFTKNLPNVEGTETDSVKLICEVSKPTADVTWYKGEVELPEGGRYEHIVDGKKRILLIKDLKIDDAGEYTCRLSPSVGTSGNLKINELAAEFLSRPQNQEVVEGQKAEFTCSVSKETFSVKWVKDDKELESGDKYEMVSDGKRRTLIIKDCEPKDEGGYVVMIGETRAGADLTVNEKLKVITPLKDSEVKEGHEVVLNCEVNIEGAKAKWLKNDETLFESGKYVMIQRDNVFSLRIKDAQKGDEANYSIILTNQRGEQAKSSGKLTVKEESLRILVPPEDIDTQEKKTISFSCKTNRPNATVKWMKAGEEITFSKRIVYRVDKEKHVLTIKDCTLADEGEYTVVAGQDKATAELIISEAPTDFSAQLKDQTITEFDDAEFMCKLTKEKAEVKWYRNGREIREGPRYTFVRDGKFCTLRIKECRPDDECEYACGVDEKRSRARLFVEEIPVEIVRPPQDVFEPPGSDVVFEVELNKDRLEVKWLRNNMTVVQGDKFQMMSEGKLHRLQVCEIRPRDQGLYRVIVKDKDAKAKLELAAVPQIKTTDQSYVTDAGKPIVMAIPYSAYPQAEADWLYNNLSLPKDNIHTSADRTEYWLKDPKKSDQGHYKIIIKNKHGEGEAFINLDVIGELSLVVDTADGEVSLVWEEPENDGGSKVVGYVVERRDVKRKTWTLATDHAESPEYTVTGLQKDAFYLFRVSARNRVGSGPFVETDEAVQAKNKFDVPEAPLNIIVGNVTKFGCTVSWDPPVSDGGSPITSYIVELRDRTSVKWSPVQVTKADELSAIINDVIENKEYIFRVKAENKAGEGKPSAASQPVKIMDPIERPSPPQNLFWQDQNKSSVHLTWETPLKNGGSMITGYIIERCEEGTDKWLRCNARLCHDLFYKVQDDSPANIYLCSYHAFAFSPVGPTFDLSGFKDGLEVIVPQALTIRVPITGYPTPIAKWTFGEKELTTADERVSLMTKSTFTELMITPSVRPDKGIYTLHLENDVTSVSGEIEVNVIGIQDLEFTVTDVVEGKEYLFRVTACNKCGPGEPAYIDEPVNVSSPATVPDPPENLKWRDKSASGIFLTWEPPKYDGGTGIRGYNVERCQRGTDKWEPCGDMVPELKCQVTGLIEGQWYAYRVRALNRLGASRPCKATDEIQAVDPKEAPEIQLDAKLLAGLTAKAGSKIELPAEVKGKPEPRVKWTKADLVLKPDDRVSIDTKQGHSTVTIAKTKRDDSSTYIIEATNSSGRATATVDVNILGKKS</sequence>
<feature type="domain" description="Fibronectin type-III" evidence="9">
    <location>
        <begin position="1129"/>
        <end position="1224"/>
    </location>
</feature>
<keyword evidence="11" id="KW-1185">Reference proteome</keyword>
<keyword evidence="2" id="KW-0963">Cytoplasm</keyword>
<dbReference type="Pfam" id="PF07679">
    <property type="entry name" value="I-set"/>
    <property type="match status" value="13"/>
</dbReference>
<dbReference type="PRINTS" id="PR00014">
    <property type="entry name" value="FNTYPEIII"/>
</dbReference>
<keyword evidence="6" id="KW-0393">Immunoglobulin domain</keyword>
<feature type="domain" description="Ig-like" evidence="8">
    <location>
        <begin position="865"/>
        <end position="949"/>
    </location>
</feature>
<feature type="domain" description="Ig-like" evidence="8">
    <location>
        <begin position="1655"/>
        <end position="1746"/>
    </location>
</feature>
<dbReference type="SUPFAM" id="SSF49265">
    <property type="entry name" value="Fibronectin type III"/>
    <property type="match status" value="3"/>
</dbReference>
<dbReference type="PANTHER" id="PTHR35971:SF5">
    <property type="entry name" value="OBSCURIN LIKE CYTOSKELETAL ADAPTOR 1"/>
    <property type="match status" value="1"/>
</dbReference>
<feature type="domain" description="Fibronectin type-III" evidence="9">
    <location>
        <begin position="1331"/>
        <end position="1425"/>
    </location>
</feature>
<dbReference type="SMART" id="SM00060">
    <property type="entry name" value="FN3"/>
    <property type="match status" value="4"/>
</dbReference>
<evidence type="ECO:0000256" key="2">
    <source>
        <dbReference type="ARBA" id="ARBA00022490"/>
    </source>
</evidence>
<dbReference type="CDD" id="cd00096">
    <property type="entry name" value="Ig"/>
    <property type="match status" value="2"/>
</dbReference>
<gene>
    <name evidence="10" type="ORF">XENOCAPTIV_011158</name>
</gene>
<feature type="domain" description="Ig-like" evidence="8">
    <location>
        <begin position="235"/>
        <end position="310"/>
    </location>
</feature>
<dbReference type="Gene3D" id="2.60.40.10">
    <property type="entry name" value="Immunoglobulins"/>
    <property type="match status" value="18"/>
</dbReference>
<comment type="subcellular location">
    <subcellularLocation>
        <location evidence="1">Cytoplasm</location>
    </subcellularLocation>
</comment>
<dbReference type="Pfam" id="PF13927">
    <property type="entry name" value="Ig_3"/>
    <property type="match status" value="1"/>
</dbReference>
<comment type="caution">
    <text evidence="10">The sequence shown here is derived from an EMBL/GenBank/DDBJ whole genome shotgun (WGS) entry which is preliminary data.</text>
</comment>
<keyword evidence="5" id="KW-1015">Disulfide bond</keyword>
<evidence type="ECO:0000313" key="10">
    <source>
        <dbReference type="EMBL" id="MEQ2199243.1"/>
    </source>
</evidence>
<evidence type="ECO:0000256" key="7">
    <source>
        <dbReference type="SAM" id="MobiDB-lite"/>
    </source>
</evidence>
<proteinExistence type="predicted"/>
<dbReference type="InterPro" id="IPR003599">
    <property type="entry name" value="Ig_sub"/>
</dbReference>
<reference evidence="10 11" key="1">
    <citation type="submission" date="2021-06" db="EMBL/GenBank/DDBJ databases">
        <authorList>
            <person name="Palmer J.M."/>
        </authorList>
    </citation>
    <scope>NUCLEOTIDE SEQUENCE [LARGE SCALE GENOMIC DNA]</scope>
    <source>
        <strain evidence="10 11">XC_2019</strain>
        <tissue evidence="10">Muscle</tissue>
    </source>
</reference>
<feature type="domain" description="Ig-like" evidence="8">
    <location>
        <begin position="681"/>
        <end position="771"/>
    </location>
</feature>
<name>A0ABV0QV17_9TELE</name>
<feature type="region of interest" description="Disordered" evidence="7">
    <location>
        <begin position="1"/>
        <end position="38"/>
    </location>
</feature>
<evidence type="ECO:0000256" key="4">
    <source>
        <dbReference type="ARBA" id="ARBA00022737"/>
    </source>
</evidence>
<evidence type="ECO:0008006" key="12">
    <source>
        <dbReference type="Google" id="ProtNLM"/>
    </source>
</evidence>
<evidence type="ECO:0000259" key="8">
    <source>
        <dbReference type="PROSITE" id="PS50835"/>
    </source>
</evidence>
<evidence type="ECO:0000256" key="3">
    <source>
        <dbReference type="ARBA" id="ARBA00022553"/>
    </source>
</evidence>
<dbReference type="PROSITE" id="PS50853">
    <property type="entry name" value="FN3"/>
    <property type="match status" value="5"/>
</dbReference>
<feature type="domain" description="Fibronectin type-III" evidence="9">
    <location>
        <begin position="1230"/>
        <end position="1325"/>
    </location>
</feature>
<dbReference type="InterPro" id="IPR003961">
    <property type="entry name" value="FN3_dom"/>
</dbReference>
<dbReference type="InterPro" id="IPR052385">
    <property type="entry name" value="Obscurin/Obscurin-like_Reg"/>
</dbReference>
<dbReference type="SMART" id="SM00408">
    <property type="entry name" value="IGc2"/>
    <property type="match status" value="11"/>
</dbReference>
<feature type="domain" description="Ig-like" evidence="8">
    <location>
        <begin position="325"/>
        <end position="410"/>
    </location>
</feature>
<feature type="domain" description="Ig-like" evidence="8">
    <location>
        <begin position="47"/>
        <end position="133"/>
    </location>
</feature>
<evidence type="ECO:0000256" key="1">
    <source>
        <dbReference type="ARBA" id="ARBA00004496"/>
    </source>
</evidence>
<feature type="domain" description="Ig-like" evidence="8">
    <location>
        <begin position="505"/>
        <end position="591"/>
    </location>
</feature>
<feature type="domain" description="Ig-like" evidence="8">
    <location>
        <begin position="144"/>
        <end position="232"/>
    </location>
</feature>
<protein>
    <recommendedName>
        <fullName evidence="12">Titin</fullName>
    </recommendedName>
</protein>
<dbReference type="InterPro" id="IPR036116">
    <property type="entry name" value="FN3_sf"/>
</dbReference>
<dbReference type="PANTHER" id="PTHR35971">
    <property type="entry name" value="SI:DKEY-31G6.6"/>
    <property type="match status" value="1"/>
</dbReference>
<evidence type="ECO:0000256" key="5">
    <source>
        <dbReference type="ARBA" id="ARBA00023157"/>
    </source>
</evidence>
<dbReference type="PRINTS" id="PR01832">
    <property type="entry name" value="VEGFRECEPTOR"/>
</dbReference>
<dbReference type="InterPro" id="IPR007110">
    <property type="entry name" value="Ig-like_dom"/>
</dbReference>
<dbReference type="Pfam" id="PF00041">
    <property type="entry name" value="fn3"/>
    <property type="match status" value="3"/>
</dbReference>
<feature type="domain" description="Ig-like" evidence="8">
    <location>
        <begin position="775"/>
        <end position="862"/>
    </location>
</feature>
<dbReference type="SUPFAM" id="SSF48726">
    <property type="entry name" value="Immunoglobulin"/>
    <property type="match status" value="14"/>
</dbReference>
<dbReference type="InterPro" id="IPR013098">
    <property type="entry name" value="Ig_I-set"/>
</dbReference>
<keyword evidence="3" id="KW-0597">Phosphoprotein</keyword>
<keyword evidence="4" id="KW-0677">Repeat</keyword>
<accession>A0ABV0QV17</accession>
<dbReference type="CDD" id="cd00063">
    <property type="entry name" value="FN3"/>
    <property type="match status" value="4"/>
</dbReference>
<dbReference type="PROSITE" id="PS50835">
    <property type="entry name" value="IG_LIKE"/>
    <property type="match status" value="11"/>
</dbReference>
<dbReference type="Proteomes" id="UP001434883">
    <property type="component" value="Unassembled WGS sequence"/>
</dbReference>